<organism evidence="1 2">
    <name type="scientific">Rhizobium oryzicola</name>
    <dbReference type="NCBI Taxonomy" id="1232668"/>
    <lineage>
        <taxon>Bacteria</taxon>
        <taxon>Pseudomonadati</taxon>
        <taxon>Pseudomonadota</taxon>
        <taxon>Alphaproteobacteria</taxon>
        <taxon>Hyphomicrobiales</taxon>
        <taxon>Rhizobiaceae</taxon>
        <taxon>Rhizobium/Agrobacterium group</taxon>
        <taxon>Rhizobium</taxon>
    </lineage>
</organism>
<dbReference type="InterPro" id="IPR010982">
    <property type="entry name" value="Lambda_DNA-bd_dom_sf"/>
</dbReference>
<gene>
    <name evidence="1" type="ORF">Q2T52_00755</name>
</gene>
<dbReference type="SUPFAM" id="SSF47413">
    <property type="entry name" value="lambda repressor-like DNA-binding domains"/>
    <property type="match status" value="1"/>
</dbReference>
<name>A0ABT8SQ39_9HYPH</name>
<proteinExistence type="predicted"/>
<comment type="caution">
    <text evidence="1">The sequence shown here is derived from an EMBL/GenBank/DDBJ whole genome shotgun (WGS) entry which is preliminary data.</text>
</comment>
<dbReference type="PANTHER" id="PTHR40455">
    <property type="entry name" value="ANTITOXIN HIGA"/>
    <property type="match status" value="1"/>
</dbReference>
<dbReference type="PANTHER" id="PTHR40455:SF1">
    <property type="entry name" value="ANTITOXIN HIGA"/>
    <property type="match status" value="1"/>
</dbReference>
<evidence type="ECO:0000313" key="2">
    <source>
        <dbReference type="Proteomes" id="UP001169006"/>
    </source>
</evidence>
<dbReference type="Proteomes" id="UP001169006">
    <property type="component" value="Unassembled WGS sequence"/>
</dbReference>
<reference evidence="1" key="1">
    <citation type="journal article" date="2015" name="Int. J. Syst. Evol. Microbiol.">
        <title>Rhizobium oryzicola sp. nov., potential plant-growth-promoting endophytic bacteria isolated from rice roots.</title>
        <authorList>
            <person name="Zhang X.X."/>
            <person name="Gao J.S."/>
            <person name="Cao Y.H."/>
            <person name="Sheirdil R.A."/>
            <person name="Wang X.C."/>
            <person name="Zhang L."/>
        </authorList>
    </citation>
    <scope>NUCLEOTIDE SEQUENCE</scope>
    <source>
        <strain evidence="1">05753</strain>
    </source>
</reference>
<dbReference type="RefSeq" id="WP_302074777.1">
    <property type="nucleotide sequence ID" value="NZ_JAUKWQ010000001.1"/>
</dbReference>
<reference evidence="1" key="2">
    <citation type="submission" date="2023-07" db="EMBL/GenBank/DDBJ databases">
        <authorList>
            <person name="Sun H."/>
        </authorList>
    </citation>
    <scope>NUCLEOTIDE SEQUENCE</scope>
    <source>
        <strain evidence="1">05753</strain>
    </source>
</reference>
<dbReference type="InterPro" id="IPR039060">
    <property type="entry name" value="Antitox_HigA"/>
</dbReference>
<keyword evidence="2" id="KW-1185">Reference proteome</keyword>
<dbReference type="Gene3D" id="1.10.260.40">
    <property type="entry name" value="lambda repressor-like DNA-binding domains"/>
    <property type="match status" value="1"/>
</dbReference>
<dbReference type="EMBL" id="JAUKWQ010000001">
    <property type="protein sequence ID" value="MDO1580615.1"/>
    <property type="molecule type" value="Genomic_DNA"/>
</dbReference>
<protein>
    <submittedName>
        <fullName evidence="1">XRE family transcriptional regulator</fullName>
    </submittedName>
</protein>
<evidence type="ECO:0000313" key="1">
    <source>
        <dbReference type="EMBL" id="MDO1580615.1"/>
    </source>
</evidence>
<accession>A0ABT8SQ39</accession>
<sequence length="125" mass="14429">MKDIRPIRTQDDLDWALGEIEPYFDNPPPQNSPEADRFDILSDLIEAYENRMVDMPAVDPIDVLQFYMQTTGRTQGDLAELLGSRSRASEVLRRKRALTLDMINRLRQEWHIPADSLVEPYALVA</sequence>